<dbReference type="AlphaFoldDB" id="A0A9J7BSG8"/>
<evidence type="ECO:0000256" key="1">
    <source>
        <dbReference type="SAM" id="SignalP"/>
    </source>
</evidence>
<keyword evidence="1" id="KW-0732">Signal</keyword>
<evidence type="ECO:0000313" key="3">
    <source>
        <dbReference type="Proteomes" id="UP001059380"/>
    </source>
</evidence>
<reference evidence="2" key="1">
    <citation type="submission" date="2021-04" db="EMBL/GenBank/DDBJ databases">
        <title>Phylogenetic analysis of Acidobacteriaceae.</title>
        <authorList>
            <person name="Qiu L."/>
            <person name="Zhang Q."/>
        </authorList>
    </citation>
    <scope>NUCLEOTIDE SEQUENCE</scope>
    <source>
        <strain evidence="2">DSM 25168</strain>
    </source>
</reference>
<accession>A0A9J7BSG8</accession>
<dbReference type="Proteomes" id="UP001059380">
    <property type="component" value="Chromosome"/>
</dbReference>
<protein>
    <submittedName>
        <fullName evidence="2">Uncharacterized protein</fullName>
    </submittedName>
</protein>
<organism evidence="2 3">
    <name type="scientific">Occallatibacter riparius</name>
    <dbReference type="NCBI Taxonomy" id="1002689"/>
    <lineage>
        <taxon>Bacteria</taxon>
        <taxon>Pseudomonadati</taxon>
        <taxon>Acidobacteriota</taxon>
        <taxon>Terriglobia</taxon>
        <taxon>Terriglobales</taxon>
        <taxon>Acidobacteriaceae</taxon>
        <taxon>Occallatibacter</taxon>
    </lineage>
</organism>
<sequence length="243" mass="26227">MNLNPLLRVVSALFAAALLQCVCAPAYAAAPSNSCSKLVLEGEVTAGHEWKAPLGQGWLFRIVPVPPIQAGYSGWDLAVDRSDPAGFPDALYLATPPFGSINEREIATTFGLRAQDAIGWNPRTFHFLIDPKSFHEAQQAYPSASSVDPKAMNRLLELQKNAASGEFRILHAHLVPGTADPAPFAQQWALAASRTPHQIESSANSQGSSRGELRSLRFRLTLWLPAKWAFPPGAHPTPSPCGQ</sequence>
<keyword evidence="3" id="KW-1185">Reference proteome</keyword>
<dbReference type="EMBL" id="CP093313">
    <property type="protein sequence ID" value="UWZ83981.1"/>
    <property type="molecule type" value="Genomic_DNA"/>
</dbReference>
<feature type="chain" id="PRO_5039945017" evidence="1">
    <location>
        <begin position="29"/>
        <end position="243"/>
    </location>
</feature>
<proteinExistence type="predicted"/>
<gene>
    <name evidence="2" type="ORF">MOP44_25910</name>
</gene>
<evidence type="ECO:0000313" key="2">
    <source>
        <dbReference type="EMBL" id="UWZ83981.1"/>
    </source>
</evidence>
<name>A0A9J7BSG8_9BACT</name>
<dbReference type="KEGG" id="orp:MOP44_25910"/>
<feature type="signal peptide" evidence="1">
    <location>
        <begin position="1"/>
        <end position="28"/>
    </location>
</feature>
<dbReference type="RefSeq" id="WP_260793484.1">
    <property type="nucleotide sequence ID" value="NZ_CP093313.1"/>
</dbReference>